<dbReference type="Pfam" id="PF00005">
    <property type="entry name" value="ABC_tran"/>
    <property type="match status" value="1"/>
</dbReference>
<keyword evidence="3 5" id="KW-0067">ATP-binding</keyword>
<proteinExistence type="predicted"/>
<dbReference type="EMBL" id="JBHSOW010000078">
    <property type="protein sequence ID" value="MFC5651482.1"/>
    <property type="molecule type" value="Genomic_DNA"/>
</dbReference>
<dbReference type="Proteomes" id="UP001596047">
    <property type="component" value="Unassembled WGS sequence"/>
</dbReference>
<dbReference type="InterPro" id="IPR027417">
    <property type="entry name" value="P-loop_NTPase"/>
</dbReference>
<accession>A0ABW0W2L5</accession>
<keyword evidence="1" id="KW-0813">Transport</keyword>
<dbReference type="RefSeq" id="WP_379190110.1">
    <property type="nucleotide sequence ID" value="NZ_JBHSOW010000078.1"/>
</dbReference>
<dbReference type="PROSITE" id="PS50893">
    <property type="entry name" value="ABC_TRANSPORTER_2"/>
    <property type="match status" value="1"/>
</dbReference>
<evidence type="ECO:0000256" key="2">
    <source>
        <dbReference type="ARBA" id="ARBA00022741"/>
    </source>
</evidence>
<dbReference type="InterPro" id="IPR003439">
    <property type="entry name" value="ABC_transporter-like_ATP-bd"/>
</dbReference>
<dbReference type="Gene3D" id="3.40.50.300">
    <property type="entry name" value="P-loop containing nucleotide triphosphate hydrolases"/>
    <property type="match status" value="1"/>
</dbReference>
<sequence>MLLINQLVKTYLSENKPVTVLSLTTLEVQAQQKIALVGPSGCGKSTLLNIIAGIVRPSSGQIRALDTDILQLSETQMDAFRSRHIGYVFQNFNLLPGLTALENVTIAMQFAKVIPSHAQKARGVELLERVGLNHRLHYKVDRLSQGEQQRVAIARALANKPSLVLADEPTASLDRANAAAVFSLLLHICSELNSALLVSTHDMELAGQMDRTVDLQKGSTTGQQEVERDVSV</sequence>
<dbReference type="InterPro" id="IPR017871">
    <property type="entry name" value="ABC_transporter-like_CS"/>
</dbReference>
<organism evidence="5 6">
    <name type="scientific">Paenibacillus solisilvae</name>
    <dbReference type="NCBI Taxonomy" id="2486751"/>
    <lineage>
        <taxon>Bacteria</taxon>
        <taxon>Bacillati</taxon>
        <taxon>Bacillota</taxon>
        <taxon>Bacilli</taxon>
        <taxon>Bacillales</taxon>
        <taxon>Paenibacillaceae</taxon>
        <taxon>Paenibacillus</taxon>
    </lineage>
</organism>
<dbReference type="PANTHER" id="PTHR24220">
    <property type="entry name" value="IMPORT ATP-BINDING PROTEIN"/>
    <property type="match status" value="1"/>
</dbReference>
<keyword evidence="2" id="KW-0547">Nucleotide-binding</keyword>
<dbReference type="InterPro" id="IPR015854">
    <property type="entry name" value="ABC_transpr_LolD-like"/>
</dbReference>
<dbReference type="SMART" id="SM00382">
    <property type="entry name" value="AAA"/>
    <property type="match status" value="1"/>
</dbReference>
<evidence type="ECO:0000259" key="4">
    <source>
        <dbReference type="PROSITE" id="PS50893"/>
    </source>
</evidence>
<keyword evidence="6" id="KW-1185">Reference proteome</keyword>
<gene>
    <name evidence="5" type="ORF">ACFPYJ_20670</name>
</gene>
<dbReference type="PANTHER" id="PTHR24220:SF659">
    <property type="entry name" value="TRANSPORTER, PUTATIVE-RELATED"/>
    <property type="match status" value="1"/>
</dbReference>
<reference evidence="6" key="1">
    <citation type="journal article" date="2019" name="Int. J. Syst. Evol. Microbiol.">
        <title>The Global Catalogue of Microorganisms (GCM) 10K type strain sequencing project: providing services to taxonomists for standard genome sequencing and annotation.</title>
        <authorList>
            <consortium name="The Broad Institute Genomics Platform"/>
            <consortium name="The Broad Institute Genome Sequencing Center for Infectious Disease"/>
            <person name="Wu L."/>
            <person name="Ma J."/>
        </authorList>
    </citation>
    <scope>NUCLEOTIDE SEQUENCE [LARGE SCALE GENOMIC DNA]</scope>
    <source>
        <strain evidence="6">CGMCC 1.3240</strain>
    </source>
</reference>
<evidence type="ECO:0000256" key="3">
    <source>
        <dbReference type="ARBA" id="ARBA00022840"/>
    </source>
</evidence>
<evidence type="ECO:0000313" key="5">
    <source>
        <dbReference type="EMBL" id="MFC5651482.1"/>
    </source>
</evidence>
<feature type="domain" description="ABC transporter" evidence="4">
    <location>
        <begin position="2"/>
        <end position="232"/>
    </location>
</feature>
<dbReference type="SUPFAM" id="SSF52540">
    <property type="entry name" value="P-loop containing nucleoside triphosphate hydrolases"/>
    <property type="match status" value="1"/>
</dbReference>
<dbReference type="InterPro" id="IPR017911">
    <property type="entry name" value="MacB-like_ATP-bd"/>
</dbReference>
<evidence type="ECO:0000313" key="6">
    <source>
        <dbReference type="Proteomes" id="UP001596047"/>
    </source>
</evidence>
<dbReference type="GO" id="GO:0005524">
    <property type="term" value="F:ATP binding"/>
    <property type="evidence" value="ECO:0007669"/>
    <property type="project" value="UniProtKB-KW"/>
</dbReference>
<comment type="caution">
    <text evidence="5">The sequence shown here is derived from an EMBL/GenBank/DDBJ whole genome shotgun (WGS) entry which is preliminary data.</text>
</comment>
<name>A0ABW0W2L5_9BACL</name>
<dbReference type="PROSITE" id="PS00211">
    <property type="entry name" value="ABC_TRANSPORTER_1"/>
    <property type="match status" value="1"/>
</dbReference>
<evidence type="ECO:0000256" key="1">
    <source>
        <dbReference type="ARBA" id="ARBA00022448"/>
    </source>
</evidence>
<dbReference type="InterPro" id="IPR003593">
    <property type="entry name" value="AAA+_ATPase"/>
</dbReference>
<dbReference type="CDD" id="cd03255">
    <property type="entry name" value="ABC_MJ0796_LolCDE_FtsE"/>
    <property type="match status" value="1"/>
</dbReference>
<protein>
    <submittedName>
        <fullName evidence="5">ABC transporter ATP-binding protein</fullName>
    </submittedName>
</protein>